<gene>
    <name evidence="1" type="ORF">DF037_20715</name>
</gene>
<dbReference type="AlphaFoldDB" id="A0A3N8QQN1"/>
<dbReference type="EMBL" id="QTQX01000013">
    <property type="protein sequence ID" value="RQT26114.1"/>
    <property type="molecule type" value="Genomic_DNA"/>
</dbReference>
<accession>A0A3N8QQN1</accession>
<sequence length="67" mass="7746">MANYRPAFEFRSHDCLNEAILTVTDSGEFKWHKDAGRLIDEAEFGQSQCVRHVLKRLWAYEKGAQSS</sequence>
<dbReference type="Proteomes" id="UP000269271">
    <property type="component" value="Unassembled WGS sequence"/>
</dbReference>
<evidence type="ECO:0000313" key="1">
    <source>
        <dbReference type="EMBL" id="RQT26114.1"/>
    </source>
</evidence>
<name>A0A3N8QQN1_9BURK</name>
<reference evidence="1 2" key="1">
    <citation type="submission" date="2018-08" db="EMBL/GenBank/DDBJ databases">
        <title>Comparative analysis of Burkholderia isolates from Puerto Rico.</title>
        <authorList>
            <person name="Hall C."/>
            <person name="Sahl J."/>
            <person name="Wagner D."/>
        </authorList>
    </citation>
    <scope>NUCLEOTIDE SEQUENCE [LARGE SCALE GENOMIC DNA]</scope>
    <source>
        <strain evidence="1 2">Bp9001</strain>
    </source>
</reference>
<protein>
    <submittedName>
        <fullName evidence="1">Uncharacterized protein</fullName>
    </submittedName>
</protein>
<proteinExistence type="predicted"/>
<organism evidence="1 2">
    <name type="scientific">Burkholderia contaminans</name>
    <dbReference type="NCBI Taxonomy" id="488447"/>
    <lineage>
        <taxon>Bacteria</taxon>
        <taxon>Pseudomonadati</taxon>
        <taxon>Pseudomonadota</taxon>
        <taxon>Betaproteobacteria</taxon>
        <taxon>Burkholderiales</taxon>
        <taxon>Burkholderiaceae</taxon>
        <taxon>Burkholderia</taxon>
        <taxon>Burkholderia cepacia complex</taxon>
    </lineage>
</organism>
<evidence type="ECO:0000313" key="2">
    <source>
        <dbReference type="Proteomes" id="UP000269271"/>
    </source>
</evidence>
<comment type="caution">
    <text evidence="1">The sequence shown here is derived from an EMBL/GenBank/DDBJ whole genome shotgun (WGS) entry which is preliminary data.</text>
</comment>